<feature type="region of interest" description="Disordered" evidence="1">
    <location>
        <begin position="158"/>
        <end position="203"/>
    </location>
</feature>
<feature type="compositionally biased region" description="Basic residues" evidence="1">
    <location>
        <begin position="67"/>
        <end position="86"/>
    </location>
</feature>
<sequence length="203" mass="22945">MADVLSDKEAFLTTKDVEIRHHNDNSRHSTTIKTKDIHHNKKEQQKERVKQTSNGTSPRNGTVSNDHHHKNSAIRSAQSHKMKNPNKKGNLNSLGARSTTMIGKTTHTSKNPKSKSPLTMNKSKTTLGTVYPWHNMMELPKPIFKKEYSILLDNHSINSNSREGSESGSVFSDSIEPRQKPHKNKPGIAKVTSFKLRDEDEEE</sequence>
<accession>A0A8S4PKW1</accession>
<feature type="region of interest" description="Disordered" evidence="1">
    <location>
        <begin position="1"/>
        <end position="123"/>
    </location>
</feature>
<dbReference type="Proteomes" id="UP000749559">
    <property type="component" value="Unassembled WGS sequence"/>
</dbReference>
<evidence type="ECO:0000313" key="2">
    <source>
        <dbReference type="EMBL" id="CAH1794021.1"/>
    </source>
</evidence>
<comment type="caution">
    <text evidence="2">The sequence shown here is derived from an EMBL/GenBank/DDBJ whole genome shotgun (WGS) entry which is preliminary data.</text>
</comment>
<evidence type="ECO:0000256" key="1">
    <source>
        <dbReference type="SAM" id="MobiDB-lite"/>
    </source>
</evidence>
<feature type="compositionally biased region" description="Basic and acidic residues" evidence="1">
    <location>
        <begin position="1"/>
        <end position="50"/>
    </location>
</feature>
<feature type="compositionally biased region" description="Polar residues" evidence="1">
    <location>
        <begin position="87"/>
        <end position="123"/>
    </location>
</feature>
<feature type="non-terminal residue" evidence="2">
    <location>
        <position position="203"/>
    </location>
</feature>
<protein>
    <submittedName>
        <fullName evidence="2">Uncharacterized protein</fullName>
    </submittedName>
</protein>
<feature type="compositionally biased region" description="Polar residues" evidence="1">
    <location>
        <begin position="51"/>
        <end position="64"/>
    </location>
</feature>
<keyword evidence="3" id="KW-1185">Reference proteome</keyword>
<reference evidence="2" key="1">
    <citation type="submission" date="2022-03" db="EMBL/GenBank/DDBJ databases">
        <authorList>
            <person name="Martin C."/>
        </authorList>
    </citation>
    <scope>NUCLEOTIDE SEQUENCE</scope>
</reference>
<proteinExistence type="predicted"/>
<dbReference type="EMBL" id="CAIIXF020000009">
    <property type="protein sequence ID" value="CAH1794021.1"/>
    <property type="molecule type" value="Genomic_DNA"/>
</dbReference>
<feature type="compositionally biased region" description="Low complexity" evidence="1">
    <location>
        <begin position="158"/>
        <end position="169"/>
    </location>
</feature>
<dbReference type="AlphaFoldDB" id="A0A8S4PKW1"/>
<name>A0A8S4PKW1_OWEFU</name>
<evidence type="ECO:0000313" key="3">
    <source>
        <dbReference type="Proteomes" id="UP000749559"/>
    </source>
</evidence>
<organism evidence="2 3">
    <name type="scientific">Owenia fusiformis</name>
    <name type="common">Polychaete worm</name>
    <dbReference type="NCBI Taxonomy" id="6347"/>
    <lineage>
        <taxon>Eukaryota</taxon>
        <taxon>Metazoa</taxon>
        <taxon>Spiralia</taxon>
        <taxon>Lophotrochozoa</taxon>
        <taxon>Annelida</taxon>
        <taxon>Polychaeta</taxon>
        <taxon>Sedentaria</taxon>
        <taxon>Canalipalpata</taxon>
        <taxon>Sabellida</taxon>
        <taxon>Oweniida</taxon>
        <taxon>Oweniidae</taxon>
        <taxon>Owenia</taxon>
    </lineage>
</organism>
<gene>
    <name evidence="2" type="ORF">OFUS_LOCUS18793</name>
</gene>